<dbReference type="KEGG" id="phv:HU739_012285"/>
<proteinExistence type="predicted"/>
<protein>
    <submittedName>
        <fullName evidence="1">Uncharacterized protein</fullName>
    </submittedName>
</protein>
<dbReference type="AlphaFoldDB" id="A0A9E6P584"/>
<dbReference type="Proteomes" id="UP000631521">
    <property type="component" value="Chromosome"/>
</dbReference>
<evidence type="ECO:0000313" key="2">
    <source>
        <dbReference type="Proteomes" id="UP000631521"/>
    </source>
</evidence>
<reference evidence="1 2" key="1">
    <citation type="journal article" date="2020" name="Microorganisms">
        <title>Reliable Identification of Environmental Pseudomonas Isolates Using the rpoD Gene.</title>
        <authorList>
            <consortium name="The Broad Institute Genome Sequencing Platform"/>
            <person name="Girard L."/>
            <person name="Lood C."/>
            <person name="Rokni-Zadeh H."/>
            <person name="van Noort V."/>
            <person name="Lavigne R."/>
            <person name="De Mot R."/>
        </authorList>
    </citation>
    <scope>NUCLEOTIDE SEQUENCE [LARGE SCALE GENOMIC DNA]</scope>
    <source>
        <strain evidence="1 2">SWRI65</strain>
    </source>
</reference>
<dbReference type="EMBL" id="CP077091">
    <property type="protein sequence ID" value="QXI19736.1"/>
    <property type="molecule type" value="Genomic_DNA"/>
</dbReference>
<gene>
    <name evidence="1" type="ORF">HU739_012285</name>
</gene>
<dbReference type="RefSeq" id="WP_186551102.1">
    <property type="nucleotide sequence ID" value="NZ_CP077091.1"/>
</dbReference>
<accession>A0A9E6P584</accession>
<keyword evidence="2" id="KW-1185">Reference proteome</keyword>
<reference evidence="1 2" key="2">
    <citation type="journal article" date="2021" name="Microorganisms">
        <title>The Ever-Expanding Pseudomonas Genus: Description of 43 New Species and Partition of the Pseudomonas putida Group.</title>
        <authorList>
            <person name="Girard L."/>
            <person name="Lood C."/>
            <person name="Hofte M."/>
            <person name="Vandamme P."/>
            <person name="Rokni-Zadeh H."/>
            <person name="van Noort V."/>
            <person name="Lavigne R."/>
            <person name="De Mot R."/>
        </authorList>
    </citation>
    <scope>NUCLEOTIDE SEQUENCE [LARGE SCALE GENOMIC DNA]</scope>
    <source>
        <strain evidence="1 2">SWRI65</strain>
    </source>
</reference>
<evidence type="ECO:0000313" key="1">
    <source>
        <dbReference type="EMBL" id="QXI19736.1"/>
    </source>
</evidence>
<sequence length="87" mass="10008">MKFNDTFVNTDKRFTLGIEAASGKYYVSIPVSNRLVDYDEYYEISREPYELFLRDPSAALIFVERCKARQEDESLMVKPGADRGVAT</sequence>
<name>A0A9E6P584_9PSED</name>
<organism evidence="1 2">
    <name type="scientific">Pseudomonas hamedanensis</name>
    <dbReference type="NCBI Taxonomy" id="2745504"/>
    <lineage>
        <taxon>Bacteria</taxon>
        <taxon>Pseudomonadati</taxon>
        <taxon>Pseudomonadota</taxon>
        <taxon>Gammaproteobacteria</taxon>
        <taxon>Pseudomonadales</taxon>
        <taxon>Pseudomonadaceae</taxon>
        <taxon>Pseudomonas</taxon>
    </lineage>
</organism>